<dbReference type="Proteomes" id="UP000198606">
    <property type="component" value="Unassembled WGS sequence"/>
</dbReference>
<organism evidence="1 2">
    <name type="scientific">Phytopseudomonas flavescens</name>
    <dbReference type="NCBI Taxonomy" id="29435"/>
    <lineage>
        <taxon>Bacteria</taxon>
        <taxon>Pseudomonadati</taxon>
        <taxon>Pseudomonadota</taxon>
        <taxon>Gammaproteobacteria</taxon>
        <taxon>Pseudomonadales</taxon>
        <taxon>Pseudomonadaceae</taxon>
        <taxon>Phytopseudomonas</taxon>
    </lineage>
</organism>
<evidence type="ECO:0000313" key="1">
    <source>
        <dbReference type="EMBL" id="SDH97398.1"/>
    </source>
</evidence>
<protein>
    <submittedName>
        <fullName evidence="1">Uncharacterized protein</fullName>
    </submittedName>
</protein>
<proteinExistence type="predicted"/>
<dbReference type="AlphaFoldDB" id="A0A1G8GSJ7"/>
<name>A0A1G8GSJ7_9GAMM</name>
<accession>A0A1G8GSJ7</accession>
<reference evidence="1 2" key="1">
    <citation type="submission" date="2016-10" db="EMBL/GenBank/DDBJ databases">
        <authorList>
            <person name="de Groot N.N."/>
        </authorList>
    </citation>
    <scope>NUCLEOTIDE SEQUENCE [LARGE SCALE GENOMIC DNA]</scope>
    <source>
        <strain evidence="1 2">LMG 18387</strain>
    </source>
</reference>
<sequence>MGCLDLNLHTVFGDGVIAFIRCGFKFKRIRIRDQTLPKAADHMAIRGEMPTGEHCFQFSDRGVQLPNQHLEFFVIDHKH</sequence>
<dbReference type="EMBL" id="FNDG01000009">
    <property type="protein sequence ID" value="SDH97398.1"/>
    <property type="molecule type" value="Genomic_DNA"/>
</dbReference>
<gene>
    <name evidence="1" type="ORF">SAMN05216588_109174</name>
</gene>
<evidence type="ECO:0000313" key="2">
    <source>
        <dbReference type="Proteomes" id="UP000198606"/>
    </source>
</evidence>